<keyword evidence="1" id="KW-0862">Zinc</keyword>
<gene>
    <name evidence="3" type="ORF">MGAL_10B083072</name>
</gene>
<comment type="caution">
    <text evidence="3">The sequence shown here is derived from an EMBL/GenBank/DDBJ whole genome shotgun (WGS) entry which is preliminary data.</text>
</comment>
<dbReference type="CDD" id="cd19757">
    <property type="entry name" value="Bbox1"/>
    <property type="match status" value="1"/>
</dbReference>
<dbReference type="AlphaFoldDB" id="A0A8B6F2R3"/>
<evidence type="ECO:0000313" key="4">
    <source>
        <dbReference type="Proteomes" id="UP000596742"/>
    </source>
</evidence>
<dbReference type="Gene3D" id="3.30.160.60">
    <property type="entry name" value="Classic Zinc Finger"/>
    <property type="match status" value="1"/>
</dbReference>
<evidence type="ECO:0000256" key="1">
    <source>
        <dbReference type="PROSITE-ProRule" id="PRU00024"/>
    </source>
</evidence>
<dbReference type="PANTHER" id="PTHR25462">
    <property type="entry name" value="BONUS, ISOFORM C-RELATED"/>
    <property type="match status" value="1"/>
</dbReference>
<dbReference type="Proteomes" id="UP000596742">
    <property type="component" value="Unassembled WGS sequence"/>
</dbReference>
<organism evidence="3 4">
    <name type="scientific">Mytilus galloprovincialis</name>
    <name type="common">Mediterranean mussel</name>
    <dbReference type="NCBI Taxonomy" id="29158"/>
    <lineage>
        <taxon>Eukaryota</taxon>
        <taxon>Metazoa</taxon>
        <taxon>Spiralia</taxon>
        <taxon>Lophotrochozoa</taxon>
        <taxon>Mollusca</taxon>
        <taxon>Bivalvia</taxon>
        <taxon>Autobranchia</taxon>
        <taxon>Pteriomorphia</taxon>
        <taxon>Mytilida</taxon>
        <taxon>Mytiloidea</taxon>
        <taxon>Mytilidae</taxon>
        <taxon>Mytilinae</taxon>
        <taxon>Mytilus</taxon>
    </lineage>
</organism>
<keyword evidence="1" id="KW-0479">Metal-binding</keyword>
<protein>
    <recommendedName>
        <fullName evidence="2">B box-type domain-containing protein</fullName>
    </recommendedName>
</protein>
<evidence type="ECO:0000259" key="2">
    <source>
        <dbReference type="PROSITE" id="PS50119"/>
    </source>
</evidence>
<reference evidence="3" key="1">
    <citation type="submission" date="2018-11" db="EMBL/GenBank/DDBJ databases">
        <authorList>
            <person name="Alioto T."/>
            <person name="Alioto T."/>
        </authorList>
    </citation>
    <scope>NUCLEOTIDE SEQUENCE</scope>
</reference>
<accession>A0A8B6F2R3</accession>
<keyword evidence="1" id="KW-0863">Zinc-finger</keyword>
<sequence length="419" mass="47693">MTTVMPSCPCLDDDSHHDAKNAKKWCTSCDEGLCEECEKNHRKTNTTRDHKLISIDDYRKIDDVPVSFICSVHDKKLEWFCKSYDQSLCVVCLPSEHRSCSDVIPIDVAATNASQSTAISDLQEAIEATLRNIAHCITNRNTTKNDIEKQDENVRIIIRETRKQIDSHLDELEEKLIQTLVSASETCSSKCNNFLQQFDTQEKKLIKLKDQVLQMKEFASDVQVFLGTRHIDKLVMSEMEFIKTTADSIYDYKFSLVLNSDIQKLSNAVVKEFGEIQVADYVSNLDIKELKIEQAQTQQKVKPASNVAFVELQLITKFGFREEETMYITGCAILPNGHLLFANYHSTNLLEYNAGGTYIGSIQVTAGPYDIEVLDLDRIAITYGCQQFFEIFNYRNSRVENKIKTEGHCWGLSQSNGKI</sequence>
<dbReference type="GO" id="GO:0008270">
    <property type="term" value="F:zinc ion binding"/>
    <property type="evidence" value="ECO:0007669"/>
    <property type="project" value="UniProtKB-KW"/>
</dbReference>
<feature type="domain" description="B box-type" evidence="2">
    <location>
        <begin position="10"/>
        <end position="55"/>
    </location>
</feature>
<evidence type="ECO:0000313" key="3">
    <source>
        <dbReference type="EMBL" id="VDI42706.1"/>
    </source>
</evidence>
<name>A0A8B6F2R3_MYTGA</name>
<dbReference type="PROSITE" id="PS50119">
    <property type="entry name" value="ZF_BBOX"/>
    <property type="match status" value="2"/>
</dbReference>
<dbReference type="SUPFAM" id="SSF57845">
    <property type="entry name" value="B-box zinc-binding domain"/>
    <property type="match status" value="1"/>
</dbReference>
<feature type="domain" description="B box-type" evidence="2">
    <location>
        <begin position="69"/>
        <end position="106"/>
    </location>
</feature>
<dbReference type="PANTHER" id="PTHR25462:SF296">
    <property type="entry name" value="MEIOTIC P26, ISOFORM F"/>
    <property type="match status" value="1"/>
</dbReference>
<dbReference type="InterPro" id="IPR047153">
    <property type="entry name" value="TRIM45/56/19-like"/>
</dbReference>
<keyword evidence="4" id="KW-1185">Reference proteome</keyword>
<dbReference type="OrthoDB" id="6105938at2759"/>
<proteinExistence type="predicted"/>
<dbReference type="InterPro" id="IPR000315">
    <property type="entry name" value="Znf_B-box"/>
</dbReference>
<dbReference type="EMBL" id="UYJE01006065">
    <property type="protein sequence ID" value="VDI42706.1"/>
    <property type="molecule type" value="Genomic_DNA"/>
</dbReference>
<dbReference type="Pfam" id="PF00643">
    <property type="entry name" value="zf-B_box"/>
    <property type="match status" value="1"/>
</dbReference>